<dbReference type="Ensembl" id="ENSPKIT00000012938.1">
    <property type="protein sequence ID" value="ENSPKIP00000032079.1"/>
    <property type="gene ID" value="ENSPKIG00000012315.1"/>
</dbReference>
<name>A0A3B3SMU1_9TELE</name>
<reference evidence="3" key="2">
    <citation type="submission" date="2025-09" db="UniProtKB">
        <authorList>
            <consortium name="Ensembl"/>
        </authorList>
    </citation>
    <scope>IDENTIFICATION</scope>
</reference>
<keyword evidence="4" id="KW-1185">Reference proteome</keyword>
<sequence length="199" mass="22639">MAPMFTPRCNFGIEVVDDLLFVVGGFDGFKSTTKVECYDAETGSWYRGDIPCAYHGVVYLKGFVYYIGGCYNGTCLNTVSKFNPITRTWHQVAPMLSRRCEVSVATLDGYIYAMGGFDGHGDLKTAERYDPETNKWSLIKPMNETARHGLGVIAFNDKIYAVSDYSLSQRTSDVWEQIPKRSFRRTKFRDLYYSCHVIC</sequence>
<evidence type="ECO:0000313" key="4">
    <source>
        <dbReference type="Proteomes" id="UP000261540"/>
    </source>
</evidence>
<dbReference type="SMART" id="SM00612">
    <property type="entry name" value="Kelch"/>
    <property type="match status" value="3"/>
</dbReference>
<evidence type="ECO:0000313" key="3">
    <source>
        <dbReference type="Ensembl" id="ENSPKIP00000032079.1"/>
    </source>
</evidence>
<keyword evidence="2" id="KW-0677">Repeat</keyword>
<dbReference type="Proteomes" id="UP000261540">
    <property type="component" value="Unplaced"/>
</dbReference>
<dbReference type="Pfam" id="PF01344">
    <property type="entry name" value="Kelch_1"/>
    <property type="match status" value="3"/>
</dbReference>
<organism evidence="3 4">
    <name type="scientific">Paramormyrops kingsleyae</name>
    <dbReference type="NCBI Taxonomy" id="1676925"/>
    <lineage>
        <taxon>Eukaryota</taxon>
        <taxon>Metazoa</taxon>
        <taxon>Chordata</taxon>
        <taxon>Craniata</taxon>
        <taxon>Vertebrata</taxon>
        <taxon>Euteleostomi</taxon>
        <taxon>Actinopterygii</taxon>
        <taxon>Neopterygii</taxon>
        <taxon>Teleostei</taxon>
        <taxon>Osteoglossocephala</taxon>
        <taxon>Osteoglossomorpha</taxon>
        <taxon>Osteoglossiformes</taxon>
        <taxon>Mormyridae</taxon>
        <taxon>Paramormyrops</taxon>
    </lineage>
</organism>
<dbReference type="GeneTree" id="ENSGT00940000154664"/>
<evidence type="ECO:0000256" key="1">
    <source>
        <dbReference type="ARBA" id="ARBA00022441"/>
    </source>
</evidence>
<dbReference type="InterPro" id="IPR015915">
    <property type="entry name" value="Kelch-typ_b-propeller"/>
</dbReference>
<evidence type="ECO:0000256" key="2">
    <source>
        <dbReference type="ARBA" id="ARBA00022737"/>
    </source>
</evidence>
<proteinExistence type="predicted"/>
<dbReference type="STRING" id="1676925.ENSPKIP00000032079"/>
<keyword evidence="1" id="KW-0880">Kelch repeat</keyword>
<dbReference type="Gene3D" id="2.120.10.80">
    <property type="entry name" value="Kelch-type beta propeller"/>
    <property type="match status" value="1"/>
</dbReference>
<dbReference type="SUPFAM" id="SSF117281">
    <property type="entry name" value="Kelch motif"/>
    <property type="match status" value="2"/>
</dbReference>
<dbReference type="PANTHER" id="PTHR46344:SF27">
    <property type="entry name" value="KELCH REPEAT SUPERFAMILY PROTEIN"/>
    <property type="match status" value="1"/>
</dbReference>
<reference evidence="3" key="1">
    <citation type="submission" date="2025-08" db="UniProtKB">
        <authorList>
            <consortium name="Ensembl"/>
        </authorList>
    </citation>
    <scope>IDENTIFICATION</scope>
</reference>
<protein>
    <submittedName>
        <fullName evidence="3">Uncharacterized protein</fullName>
    </submittedName>
</protein>
<dbReference type="PANTHER" id="PTHR46344">
    <property type="entry name" value="OS02G0202900 PROTEIN"/>
    <property type="match status" value="1"/>
</dbReference>
<accession>A0A3B3SMU1</accession>
<dbReference type="AlphaFoldDB" id="A0A3B3SMU1"/>
<dbReference type="InterPro" id="IPR006652">
    <property type="entry name" value="Kelch_1"/>
</dbReference>